<gene>
    <name evidence="2" type="ORF">BGP84_03855</name>
</gene>
<evidence type="ECO:0000313" key="2">
    <source>
        <dbReference type="EMBL" id="POG12429.1"/>
    </source>
</evidence>
<keyword evidence="2" id="KW-0808">Transferase</keyword>
<dbReference type="GO" id="GO:0006741">
    <property type="term" value="P:NADP+ biosynthetic process"/>
    <property type="evidence" value="ECO:0007669"/>
    <property type="project" value="InterPro"/>
</dbReference>
<dbReference type="Pfam" id="PF01513">
    <property type="entry name" value="NAD_kinase"/>
    <property type="match status" value="1"/>
</dbReference>
<dbReference type="AlphaFoldDB" id="A0A2S3XA86"/>
<evidence type="ECO:0000256" key="1">
    <source>
        <dbReference type="ARBA" id="ARBA00022490"/>
    </source>
</evidence>
<dbReference type="Proteomes" id="UP000237230">
    <property type="component" value="Unassembled WGS sequence"/>
</dbReference>
<dbReference type="GO" id="GO:0051287">
    <property type="term" value="F:NAD binding"/>
    <property type="evidence" value="ECO:0007669"/>
    <property type="project" value="UniProtKB-ARBA"/>
</dbReference>
<dbReference type="InterPro" id="IPR039065">
    <property type="entry name" value="AcoX-like"/>
</dbReference>
<protein>
    <submittedName>
        <fullName evidence="2">ATP-NAD kinase</fullName>
    </submittedName>
</protein>
<dbReference type="PIRSF" id="PIRSF018567">
    <property type="entry name" value="AcoX"/>
    <property type="match status" value="1"/>
</dbReference>
<dbReference type="GO" id="GO:0005524">
    <property type="term" value="F:ATP binding"/>
    <property type="evidence" value="ECO:0007669"/>
    <property type="project" value="UniProtKB-ARBA"/>
</dbReference>
<evidence type="ECO:0000313" key="3">
    <source>
        <dbReference type="Proteomes" id="UP000237230"/>
    </source>
</evidence>
<dbReference type="InterPro" id="IPR016064">
    <property type="entry name" value="NAD/diacylglycerol_kinase_sf"/>
</dbReference>
<keyword evidence="2" id="KW-0418">Kinase</keyword>
<dbReference type="InterPro" id="IPR011391">
    <property type="entry name" value="AcoX_kinase"/>
</dbReference>
<organism evidence="2 3">
    <name type="scientific">Pseudomonas putida</name>
    <name type="common">Arthrobacter siderocapsulatus</name>
    <dbReference type="NCBI Taxonomy" id="303"/>
    <lineage>
        <taxon>Bacteria</taxon>
        <taxon>Pseudomonadati</taxon>
        <taxon>Pseudomonadota</taxon>
        <taxon>Gammaproteobacteria</taxon>
        <taxon>Pseudomonadales</taxon>
        <taxon>Pseudomonadaceae</taxon>
        <taxon>Pseudomonas</taxon>
    </lineage>
</organism>
<dbReference type="Gene3D" id="3.40.50.10330">
    <property type="entry name" value="Probable inorganic polyphosphate/atp-NAD kinase, domain 1"/>
    <property type="match status" value="1"/>
</dbReference>
<dbReference type="PANTHER" id="PTHR40697:SF3">
    <property type="entry name" value="ACETOIN CATABOLISM PROTEIN X"/>
    <property type="match status" value="1"/>
</dbReference>
<reference evidence="2 3" key="2">
    <citation type="submission" date="2018-03" db="EMBL/GenBank/DDBJ databases">
        <title>Draft genome of Pseudomonas putida strain KH-21-114.</title>
        <authorList>
            <person name="Yoshizawa S."/>
            <person name="Khan N.H."/>
            <person name="Nishimura M."/>
            <person name="Chiura H.X."/>
            <person name="Ogura Y."/>
            <person name="Hayashi T."/>
            <person name="Kogure K."/>
        </authorList>
    </citation>
    <scope>NUCLEOTIDE SEQUENCE [LARGE SCALE GENOMIC DNA]</scope>
    <source>
        <strain evidence="2 3">KH-21-114</strain>
    </source>
</reference>
<sequence>MPQPAPTIGIIANPASGRDLRRLTSNAGLYSSTDKASVIQRLLAAFGATGVAEVLLPTDMTGIAAAVLKASLGPVAQDQHWPRLELLDLPLTQTVSDTRLATRQMVERGVAMIAVLGGDGTHKAVAAEAGDTPLLTLSTGTNNAFPELREATSAGLAGGLLAGGRVPASISLRRNKRLLVKVPQQQLCEWALVEVAVSPQRFIGARALSRSEDLSEIFACFAEPHAIGLSALCGLWQPVARQEPHGAWVRLNPGAEQALLAPLAPGLLQGCGITASGTLSPGVAHRLSLTAGTLALDGEREIEFAEHDTPTITLDLQGPLTVDVEAVLAHAARHHLLAVPRGHRLHPATPC</sequence>
<name>A0A2S3XA86_PSEPU</name>
<dbReference type="InterPro" id="IPR002504">
    <property type="entry name" value="NADK"/>
</dbReference>
<dbReference type="InterPro" id="IPR017438">
    <property type="entry name" value="ATP-NAD_kinase_N"/>
</dbReference>
<dbReference type="OrthoDB" id="4292700at2"/>
<dbReference type="SUPFAM" id="SSF111331">
    <property type="entry name" value="NAD kinase/diacylglycerol kinase-like"/>
    <property type="match status" value="1"/>
</dbReference>
<dbReference type="GO" id="GO:0003951">
    <property type="term" value="F:NAD+ kinase activity"/>
    <property type="evidence" value="ECO:0007669"/>
    <property type="project" value="InterPro"/>
</dbReference>
<keyword evidence="1" id="KW-0963">Cytoplasm</keyword>
<dbReference type="PANTHER" id="PTHR40697">
    <property type="entry name" value="ACETOIN CATABOLISM PROTEIN X"/>
    <property type="match status" value="1"/>
</dbReference>
<accession>A0A2S3XA86</accession>
<proteinExistence type="predicted"/>
<dbReference type="RefSeq" id="WP_103445829.1">
    <property type="nucleotide sequence ID" value="NZ_MINH01000016.1"/>
</dbReference>
<comment type="caution">
    <text evidence="2">The sequence shown here is derived from an EMBL/GenBank/DDBJ whole genome shotgun (WGS) entry which is preliminary data.</text>
</comment>
<reference evidence="2 3" key="1">
    <citation type="submission" date="2016-08" db="EMBL/GenBank/DDBJ databases">
        <authorList>
            <person name="Seilhamer J.J."/>
        </authorList>
    </citation>
    <scope>NUCLEOTIDE SEQUENCE [LARGE SCALE GENOMIC DNA]</scope>
    <source>
        <strain evidence="2 3">KH-21-114</strain>
    </source>
</reference>
<dbReference type="EMBL" id="MINH01000016">
    <property type="protein sequence ID" value="POG12429.1"/>
    <property type="molecule type" value="Genomic_DNA"/>
</dbReference>